<reference evidence="1" key="1">
    <citation type="journal article" date="2021" name="Gut Microbes">
        <title>A synthetic consortium of 100 gut commensals modulates the composition and function in a colon model of the microbiome of elderly subjects.</title>
        <authorList>
            <person name="Perez M."/>
            <person name="Ntemiri A."/>
            <person name="Tan H."/>
            <person name="Harris H.M.B."/>
            <person name="Roager H.M."/>
            <person name="Ribiere C."/>
            <person name="O'Toole P.W."/>
        </authorList>
    </citation>
    <scope>NUCLEOTIDE SEQUENCE</scope>
    <source>
        <strain evidence="1">MCC335</strain>
    </source>
</reference>
<proteinExistence type="predicted"/>
<evidence type="ECO:0000313" key="2">
    <source>
        <dbReference type="Proteomes" id="UP000708338"/>
    </source>
</evidence>
<name>A0AA41FI08_9FIRM</name>
<organism evidence="1 2">
    <name type="scientific">Enterocloster citroniae</name>
    <dbReference type="NCBI Taxonomy" id="358743"/>
    <lineage>
        <taxon>Bacteria</taxon>
        <taxon>Bacillati</taxon>
        <taxon>Bacillota</taxon>
        <taxon>Clostridia</taxon>
        <taxon>Lachnospirales</taxon>
        <taxon>Lachnospiraceae</taxon>
        <taxon>Enterocloster</taxon>
    </lineage>
</organism>
<comment type="caution">
    <text evidence="1">The sequence shown here is derived from an EMBL/GenBank/DDBJ whole genome shotgun (WGS) entry which is preliminary data.</text>
</comment>
<dbReference type="AlphaFoldDB" id="A0AA41FI08"/>
<dbReference type="Proteomes" id="UP000708338">
    <property type="component" value="Unassembled WGS sequence"/>
</dbReference>
<accession>A0AA41FI08</accession>
<dbReference type="EMBL" id="WQPS01000043">
    <property type="protein sequence ID" value="MBT9812071.1"/>
    <property type="molecule type" value="Genomic_DNA"/>
</dbReference>
<protein>
    <submittedName>
        <fullName evidence="1">Uncharacterized protein</fullName>
    </submittedName>
</protein>
<sequence>MRQVYYNVYDYGRLIGSHTTGDIQTMLHCSRQVPEHCAAEGRSYRGRYTFERLGDYSDVKAGDLAAEWDKVRLQILHRGKAGRI</sequence>
<gene>
    <name evidence="1" type="ORF">GPL26_20840</name>
</gene>
<evidence type="ECO:0000313" key="1">
    <source>
        <dbReference type="EMBL" id="MBT9812071.1"/>
    </source>
</evidence>
<dbReference type="RefSeq" id="WP_117450515.1">
    <property type="nucleotide sequence ID" value="NZ_CABJDD010000002.1"/>
</dbReference>